<organism evidence="1 2">
    <name type="scientific">Clathrus columnatus</name>
    <dbReference type="NCBI Taxonomy" id="1419009"/>
    <lineage>
        <taxon>Eukaryota</taxon>
        <taxon>Fungi</taxon>
        <taxon>Dikarya</taxon>
        <taxon>Basidiomycota</taxon>
        <taxon>Agaricomycotina</taxon>
        <taxon>Agaricomycetes</taxon>
        <taxon>Phallomycetidae</taxon>
        <taxon>Phallales</taxon>
        <taxon>Clathraceae</taxon>
        <taxon>Clathrus</taxon>
    </lineage>
</organism>
<proteinExistence type="predicted"/>
<accession>A0AAV5AH15</accession>
<reference evidence="1" key="1">
    <citation type="submission" date="2021-10" db="EMBL/GenBank/DDBJ databases">
        <title>De novo Genome Assembly of Clathrus columnatus (Basidiomycota, Fungi) Using Illumina and Nanopore Sequence Data.</title>
        <authorList>
            <person name="Ogiso-Tanaka E."/>
            <person name="Itagaki H."/>
            <person name="Hosoya T."/>
            <person name="Hosaka K."/>
        </authorList>
    </citation>
    <scope>NUCLEOTIDE SEQUENCE</scope>
    <source>
        <strain evidence="1">MO-923</strain>
    </source>
</reference>
<keyword evidence="2" id="KW-1185">Reference proteome</keyword>
<dbReference type="Proteomes" id="UP001050691">
    <property type="component" value="Unassembled WGS sequence"/>
</dbReference>
<comment type="caution">
    <text evidence="1">The sequence shown here is derived from an EMBL/GenBank/DDBJ whole genome shotgun (WGS) entry which is preliminary data.</text>
</comment>
<name>A0AAV5AH15_9AGAM</name>
<dbReference type="AlphaFoldDB" id="A0AAV5AH15"/>
<dbReference type="EMBL" id="BPWL01000007">
    <property type="protein sequence ID" value="GJJ12185.1"/>
    <property type="molecule type" value="Genomic_DNA"/>
</dbReference>
<evidence type="ECO:0000313" key="1">
    <source>
        <dbReference type="EMBL" id="GJJ12185.1"/>
    </source>
</evidence>
<gene>
    <name evidence="1" type="ORF">Clacol_006426</name>
</gene>
<evidence type="ECO:0000313" key="2">
    <source>
        <dbReference type="Proteomes" id="UP001050691"/>
    </source>
</evidence>
<protein>
    <submittedName>
        <fullName evidence="1">Uncharacterized protein</fullName>
    </submittedName>
</protein>
<sequence length="127" mass="14699">MTNSLMSQQFNNPDPIYFLTEVQSYYSSDQSLPFDYTLNWPDYPGQALPVATIRLLPEEPFYLGQRLWFTGFQEAHEVQQFISVYRGTQQEMVIQRTHPADPPPIGTTLSQLLISHSINFTQKQIVI</sequence>